<name>A0ABU8MAG0_9PSEU</name>
<comment type="caution">
    <text evidence="2">The sequence shown here is derived from an EMBL/GenBank/DDBJ whole genome shotgun (WGS) entry which is preliminary data.</text>
</comment>
<sequence length="47" mass="4721">MAPAADADEPPFVLVAERKDPVENADGNPTGGEAGAGVEVMRALTSP</sequence>
<reference evidence="2 3" key="1">
    <citation type="submission" date="2024-03" db="EMBL/GenBank/DDBJ databases">
        <title>Actinomycetospora sp. OC33-EN07, a novel actinomycete isolated from wild orchid (Aerides multiflora).</title>
        <authorList>
            <person name="Suriyachadkun C."/>
        </authorList>
    </citation>
    <scope>NUCLEOTIDE SEQUENCE [LARGE SCALE GENOMIC DNA]</scope>
    <source>
        <strain evidence="2 3">OC33-EN07</strain>
    </source>
</reference>
<proteinExistence type="predicted"/>
<dbReference type="Proteomes" id="UP001369736">
    <property type="component" value="Unassembled WGS sequence"/>
</dbReference>
<keyword evidence="3" id="KW-1185">Reference proteome</keyword>
<accession>A0ABU8MAG0</accession>
<organism evidence="2 3">
    <name type="scientific">Actinomycetospora flava</name>
    <dbReference type="NCBI Taxonomy" id="3129232"/>
    <lineage>
        <taxon>Bacteria</taxon>
        <taxon>Bacillati</taxon>
        <taxon>Actinomycetota</taxon>
        <taxon>Actinomycetes</taxon>
        <taxon>Pseudonocardiales</taxon>
        <taxon>Pseudonocardiaceae</taxon>
        <taxon>Actinomycetospora</taxon>
    </lineage>
</organism>
<feature type="region of interest" description="Disordered" evidence="1">
    <location>
        <begin position="18"/>
        <end position="47"/>
    </location>
</feature>
<protein>
    <submittedName>
        <fullName evidence="2">Uncharacterized protein</fullName>
    </submittedName>
</protein>
<gene>
    <name evidence="2" type="ORF">WCD58_19820</name>
</gene>
<evidence type="ECO:0000313" key="2">
    <source>
        <dbReference type="EMBL" id="MEJ2863423.1"/>
    </source>
</evidence>
<evidence type="ECO:0000256" key="1">
    <source>
        <dbReference type="SAM" id="MobiDB-lite"/>
    </source>
</evidence>
<evidence type="ECO:0000313" key="3">
    <source>
        <dbReference type="Proteomes" id="UP001369736"/>
    </source>
</evidence>
<dbReference type="EMBL" id="JBBEGM010000008">
    <property type="protein sequence ID" value="MEJ2863423.1"/>
    <property type="molecule type" value="Genomic_DNA"/>
</dbReference>
<dbReference type="RefSeq" id="WP_337704786.1">
    <property type="nucleotide sequence ID" value="NZ_JBBEGM010000008.1"/>
</dbReference>